<feature type="disulfide bond" evidence="29">
    <location>
        <begin position="1275"/>
        <end position="1290"/>
    </location>
</feature>
<keyword evidence="19" id="KW-0256">Endoplasmic reticulum</keyword>
<evidence type="ECO:0000256" key="3">
    <source>
        <dbReference type="ARBA" id="ARBA00004162"/>
    </source>
</evidence>
<feature type="disulfide bond" evidence="29">
    <location>
        <begin position="1256"/>
        <end position="1268"/>
    </location>
</feature>
<evidence type="ECO:0000256" key="20">
    <source>
        <dbReference type="ARBA" id="ARBA00022989"/>
    </source>
</evidence>
<dbReference type="Pfam" id="PF00057">
    <property type="entry name" value="Ldl_recept_a"/>
    <property type="match status" value="9"/>
</dbReference>
<dbReference type="InterPro" id="IPR002172">
    <property type="entry name" value="LDrepeatLR_classA_rpt"/>
</dbReference>
<dbReference type="InterPro" id="IPR036055">
    <property type="entry name" value="LDL_receptor-like_sf"/>
</dbReference>
<feature type="disulfide bond" evidence="29">
    <location>
        <begin position="1191"/>
        <end position="1206"/>
    </location>
</feature>
<dbReference type="FunFam" id="4.10.400.10:FF:000045">
    <property type="entry name" value="Low-density lipoprotein receptor-related protein 2"/>
    <property type="match status" value="1"/>
</dbReference>
<dbReference type="FunFam" id="3.30.60.270:FF:000002">
    <property type="entry name" value="Sortilin-related receptor isoform A"/>
    <property type="match status" value="1"/>
</dbReference>
<keyword evidence="26" id="KW-0968">Cytoplasmic vesicle</keyword>
<feature type="disulfide bond" evidence="29">
    <location>
        <begin position="1471"/>
        <end position="1486"/>
    </location>
</feature>
<feature type="domain" description="Fibronectin type-III" evidence="34">
    <location>
        <begin position="1693"/>
        <end position="1780"/>
    </location>
</feature>
<evidence type="ECO:0000256" key="2">
    <source>
        <dbReference type="ARBA" id="ARBA00004158"/>
    </source>
</evidence>
<dbReference type="Pfam" id="PF25814">
    <property type="entry name" value="fn3_SORL1"/>
    <property type="match status" value="1"/>
</dbReference>
<dbReference type="PROSITE" id="PS50068">
    <property type="entry name" value="LDLRA_2"/>
    <property type="match status" value="9"/>
</dbReference>
<keyword evidence="24 35" id="KW-0675">Receptor</keyword>
<dbReference type="CDD" id="cd00112">
    <property type="entry name" value="LDLa"/>
    <property type="match status" value="9"/>
</dbReference>
<evidence type="ECO:0000256" key="10">
    <source>
        <dbReference type="ARBA" id="ARBA00013467"/>
    </source>
</evidence>
<keyword evidence="15 32" id="KW-0812">Transmembrane</keyword>
<feature type="disulfide bond" evidence="29">
    <location>
        <begin position="1424"/>
        <end position="1439"/>
    </location>
</feature>
<dbReference type="FunFam" id="4.10.400.10:FF:000034">
    <property type="entry name" value="Low-density lipoprotein receptor-related protein 2"/>
    <property type="match status" value="2"/>
</dbReference>
<dbReference type="FunFam" id="4.10.400.10:FF:000024">
    <property type="entry name" value="Low-density lipoprotein RecePtor related"/>
    <property type="match status" value="1"/>
</dbReference>
<keyword evidence="16 33" id="KW-0732">Signal</keyword>
<dbReference type="GO" id="GO:0006892">
    <property type="term" value="P:post-Golgi vesicle-mediated transport"/>
    <property type="evidence" value="ECO:0007669"/>
    <property type="project" value="TreeGrafter"/>
</dbReference>
<dbReference type="CDD" id="cd00063">
    <property type="entry name" value="FN3"/>
    <property type="match status" value="3"/>
</dbReference>
<evidence type="ECO:0000256" key="23">
    <source>
        <dbReference type="ARBA" id="ARBA00023157"/>
    </source>
</evidence>
<dbReference type="Pfam" id="PF15902">
    <property type="entry name" value="Sortilin-Vps10"/>
    <property type="match status" value="1"/>
</dbReference>
<evidence type="ECO:0000256" key="21">
    <source>
        <dbReference type="ARBA" id="ARBA00023034"/>
    </source>
</evidence>
<dbReference type="InterPro" id="IPR013783">
    <property type="entry name" value="Ig-like_fold"/>
</dbReference>
<evidence type="ECO:0000256" key="17">
    <source>
        <dbReference type="ARBA" id="ARBA00022737"/>
    </source>
</evidence>
<proteinExistence type="inferred from homology"/>
<dbReference type="GO" id="GO:0005794">
    <property type="term" value="C:Golgi apparatus"/>
    <property type="evidence" value="ECO:0007669"/>
    <property type="project" value="UniProtKB-SubCell"/>
</dbReference>
<dbReference type="SUPFAM" id="SSF110296">
    <property type="entry name" value="Oligoxyloglucan reducing end-specific cellobiohydrolase"/>
    <property type="match status" value="1"/>
</dbReference>
<dbReference type="InterPro" id="IPR023415">
    <property type="entry name" value="LDLR_class-A_CS"/>
</dbReference>
<feature type="disulfide bond" evidence="29">
    <location>
        <begin position="1236"/>
        <end position="1251"/>
    </location>
</feature>
<dbReference type="GO" id="GO:0005789">
    <property type="term" value="C:endoplasmic reticulum membrane"/>
    <property type="evidence" value="ECO:0007669"/>
    <property type="project" value="UniProtKB-SubCell"/>
</dbReference>
<feature type="disulfide bond" evidence="29">
    <location>
        <begin position="1098"/>
        <end position="1116"/>
    </location>
</feature>
<evidence type="ECO:0000256" key="16">
    <source>
        <dbReference type="ARBA" id="ARBA00022729"/>
    </source>
</evidence>
<dbReference type="InterPro" id="IPR057841">
    <property type="entry name" value="FN3_SORL1"/>
</dbReference>
<feature type="disulfide bond" evidence="29">
    <location>
        <begin position="1309"/>
        <end position="1321"/>
    </location>
</feature>
<comment type="similarity">
    <text evidence="8">Belongs to the VPS10-related sortilin family. SORL1 subfamily.</text>
</comment>
<feature type="disulfide bond" evidence="29">
    <location>
        <begin position="1179"/>
        <end position="1197"/>
    </location>
</feature>
<dbReference type="Pfam" id="PF15901">
    <property type="entry name" value="Sortilin_C"/>
    <property type="match status" value="1"/>
</dbReference>
<evidence type="ECO:0000313" key="36">
    <source>
        <dbReference type="Proteomes" id="UP001151699"/>
    </source>
</evidence>
<dbReference type="InterPro" id="IPR003961">
    <property type="entry name" value="FN3_dom"/>
</dbReference>
<keyword evidence="21" id="KW-0333">Golgi apparatus</keyword>
<evidence type="ECO:0000256" key="31">
    <source>
        <dbReference type="SAM" id="MobiDB-lite"/>
    </source>
</evidence>
<evidence type="ECO:0000256" key="11">
    <source>
        <dbReference type="ARBA" id="ARBA00022448"/>
    </source>
</evidence>
<evidence type="ECO:0000256" key="12">
    <source>
        <dbReference type="ARBA" id="ARBA00022475"/>
    </source>
</evidence>
<feature type="disulfide bond" evidence="29">
    <location>
        <begin position="1371"/>
        <end position="1389"/>
    </location>
</feature>
<dbReference type="Pfam" id="PF00041">
    <property type="entry name" value="fn3"/>
    <property type="match status" value="2"/>
</dbReference>
<feature type="disulfide bond" evidence="29">
    <location>
        <begin position="1172"/>
        <end position="1184"/>
    </location>
</feature>
<dbReference type="GO" id="GO:0006897">
    <property type="term" value="P:endocytosis"/>
    <property type="evidence" value="ECO:0007669"/>
    <property type="project" value="UniProtKB-KW"/>
</dbReference>
<evidence type="ECO:0000256" key="25">
    <source>
        <dbReference type="ARBA" id="ARBA00023180"/>
    </source>
</evidence>
<dbReference type="SMART" id="SM00192">
    <property type="entry name" value="LDLa"/>
    <property type="match status" value="9"/>
</dbReference>
<comment type="subcellular location">
    <subcellularLocation>
        <location evidence="3">Cell membrane</location>
        <topology evidence="3">Single-pass membrane protein</topology>
    </subcellularLocation>
    <subcellularLocation>
        <location evidence="4">Cytoplasmic vesicle</location>
        <location evidence="4">Secretory vesicle membrane</location>
        <topology evidence="4">Single-pass type I membrane protein</topology>
    </subcellularLocation>
    <subcellularLocation>
        <location evidence="2">Early endosome membrane</location>
        <topology evidence="2">Single-pass type I membrane protein</topology>
    </subcellularLocation>
    <subcellularLocation>
        <location evidence="1">Endoplasmic reticulum membrane</location>
        <topology evidence="1">Single-pass type I membrane protein</topology>
    </subcellularLocation>
    <subcellularLocation>
        <location evidence="7">Endosome</location>
        <location evidence="7">Multivesicular body membrane</location>
        <topology evidence="7">Single-pass type I membrane protein</topology>
    </subcellularLocation>
    <subcellularLocation>
        <location evidence="5">Golgi apparatus</location>
        <location evidence="5">trans-Golgi network membrane</location>
        <topology evidence="5">Single-pass type I membrane protein</topology>
    </subcellularLocation>
    <subcellularLocation>
        <location evidence="6">Recycling endosome membrane</location>
        <topology evidence="6">Single-pass type I membrane protein</topology>
    </subcellularLocation>
</comment>
<feature type="domain" description="Fibronectin type-III" evidence="34">
    <location>
        <begin position="1781"/>
        <end position="1875"/>
    </location>
</feature>
<feature type="disulfide bond" evidence="29">
    <location>
        <begin position="1217"/>
        <end position="1229"/>
    </location>
</feature>
<feature type="chain" id="PRO_5040321701" description="Sortilin-related receptor" evidence="33">
    <location>
        <begin position="21"/>
        <end position="2160"/>
    </location>
</feature>
<dbReference type="SUPFAM" id="SSF57424">
    <property type="entry name" value="LDL receptor-like module"/>
    <property type="match status" value="9"/>
</dbReference>
<dbReference type="Proteomes" id="UP001151699">
    <property type="component" value="Chromosome C"/>
</dbReference>
<evidence type="ECO:0000256" key="30">
    <source>
        <dbReference type="PROSITE-ProRule" id="PRU00461"/>
    </source>
</evidence>
<evidence type="ECO:0000256" key="9">
    <source>
        <dbReference type="ARBA" id="ARBA00009939"/>
    </source>
</evidence>
<evidence type="ECO:0000256" key="18">
    <source>
        <dbReference type="ARBA" id="ARBA00022753"/>
    </source>
</evidence>
<feature type="disulfide bond" evidence="29">
    <location>
        <begin position="1316"/>
        <end position="1334"/>
    </location>
</feature>
<keyword evidence="14" id="KW-0254">Endocytosis</keyword>
<comment type="caution">
    <text evidence="29">Lacks conserved residue(s) required for the propagation of feature annotation.</text>
</comment>
<dbReference type="SMART" id="SM00135">
    <property type="entry name" value="LY"/>
    <property type="match status" value="5"/>
</dbReference>
<dbReference type="PRINTS" id="PR00261">
    <property type="entry name" value="LDLRECEPTOR"/>
</dbReference>
<dbReference type="SMART" id="SM00602">
    <property type="entry name" value="VPS10"/>
    <property type="match status" value="1"/>
</dbReference>
<keyword evidence="25" id="KW-0325">Glycoprotein</keyword>
<keyword evidence="23 29" id="KW-1015">Disulfide bond</keyword>
<feature type="domain" description="Fibronectin type-III" evidence="34">
    <location>
        <begin position="1593"/>
        <end position="1688"/>
    </location>
</feature>
<dbReference type="PANTHER" id="PTHR12106">
    <property type="entry name" value="SORTILIN RELATED"/>
    <property type="match status" value="1"/>
</dbReference>
<keyword evidence="17" id="KW-0677">Repeat</keyword>
<dbReference type="Gene3D" id="4.10.400.10">
    <property type="entry name" value="Low-density Lipoprotein Receptor"/>
    <property type="match status" value="9"/>
</dbReference>
<dbReference type="PANTHER" id="PTHR12106:SF27">
    <property type="entry name" value="SORTILIN-RELATED RECEPTOR"/>
    <property type="match status" value="1"/>
</dbReference>
<reference evidence="35" key="1">
    <citation type="submission" date="2022-07" db="EMBL/GenBank/DDBJ databases">
        <authorList>
            <person name="Trinca V."/>
            <person name="Uliana J.V.C."/>
            <person name="Torres T.T."/>
            <person name="Ward R.J."/>
            <person name="Monesi N."/>
        </authorList>
    </citation>
    <scope>NUCLEOTIDE SEQUENCE</scope>
    <source>
        <strain evidence="35">HSMRA1968</strain>
        <tissue evidence="35">Whole embryos</tissue>
    </source>
</reference>
<evidence type="ECO:0000313" key="35">
    <source>
        <dbReference type="EMBL" id="KAJ6635234.1"/>
    </source>
</evidence>
<comment type="similarity">
    <text evidence="9">Belongs to the LDLR family.</text>
</comment>
<dbReference type="Pfam" id="PF00058">
    <property type="entry name" value="Ldl_recept_b"/>
    <property type="match status" value="2"/>
</dbReference>
<evidence type="ECO:0000256" key="6">
    <source>
        <dbReference type="ARBA" id="ARBA00004480"/>
    </source>
</evidence>
<evidence type="ECO:0000256" key="26">
    <source>
        <dbReference type="ARBA" id="ARBA00023329"/>
    </source>
</evidence>
<dbReference type="InterPro" id="IPR006581">
    <property type="entry name" value="VPS10"/>
</dbReference>
<dbReference type="InterPro" id="IPR000742">
    <property type="entry name" value="EGF"/>
</dbReference>
<dbReference type="Gene3D" id="2.10.70.80">
    <property type="match status" value="1"/>
</dbReference>
<protein>
    <recommendedName>
        <fullName evidence="10">Sortilin-related receptor</fullName>
    </recommendedName>
    <alternativeName>
        <fullName evidence="27">Low-density lipoprotein receptor relative with 11 ligand-binding repeats</fullName>
    </alternativeName>
    <alternativeName>
        <fullName evidence="28">Sorting protein-related receptor containing LDLR class A repeats</fullName>
    </alternativeName>
</protein>
<dbReference type="Gene3D" id="3.30.60.270">
    <property type="match status" value="1"/>
</dbReference>
<feature type="transmembrane region" description="Helical" evidence="32">
    <location>
        <begin position="2088"/>
        <end position="2109"/>
    </location>
</feature>
<evidence type="ECO:0000256" key="8">
    <source>
        <dbReference type="ARBA" id="ARBA00007041"/>
    </source>
</evidence>
<keyword evidence="11" id="KW-0813">Transport</keyword>
<feature type="disulfide bond" evidence="29">
    <location>
        <begin position="1328"/>
        <end position="1343"/>
    </location>
</feature>
<dbReference type="InterPro" id="IPR050310">
    <property type="entry name" value="VPS10-sortilin"/>
</dbReference>
<keyword evidence="22 32" id="KW-0472">Membrane</keyword>
<evidence type="ECO:0000256" key="22">
    <source>
        <dbReference type="ARBA" id="ARBA00023136"/>
    </source>
</evidence>
<dbReference type="PROSITE" id="PS50853">
    <property type="entry name" value="FN3"/>
    <property type="match status" value="3"/>
</dbReference>
<evidence type="ECO:0000256" key="32">
    <source>
        <dbReference type="SAM" id="Phobius"/>
    </source>
</evidence>
<feature type="disulfide bond" evidence="29">
    <location>
        <begin position="1110"/>
        <end position="1125"/>
    </location>
</feature>
<feature type="disulfide bond" evidence="29">
    <location>
        <begin position="1383"/>
        <end position="1398"/>
    </location>
</feature>
<keyword evidence="18" id="KW-0967">Endosome</keyword>
<dbReference type="InterPro" id="IPR011042">
    <property type="entry name" value="6-blade_b-propeller_TolB-like"/>
</dbReference>
<evidence type="ECO:0000256" key="27">
    <source>
        <dbReference type="ARBA" id="ARBA00029896"/>
    </source>
</evidence>
<dbReference type="SUPFAM" id="SSF63825">
    <property type="entry name" value="YWTD domain"/>
    <property type="match status" value="1"/>
</dbReference>
<dbReference type="Gene3D" id="2.120.10.30">
    <property type="entry name" value="TolB, C-terminal domain"/>
    <property type="match status" value="1"/>
</dbReference>
<evidence type="ECO:0000256" key="24">
    <source>
        <dbReference type="ARBA" id="ARBA00023170"/>
    </source>
</evidence>
<dbReference type="InterPro" id="IPR036116">
    <property type="entry name" value="FN3_sf"/>
</dbReference>
<feature type="disulfide bond" evidence="29">
    <location>
        <begin position="1152"/>
        <end position="1167"/>
    </location>
</feature>
<dbReference type="GO" id="GO:0030658">
    <property type="term" value="C:transport vesicle membrane"/>
    <property type="evidence" value="ECO:0007669"/>
    <property type="project" value="UniProtKB-SubCell"/>
</dbReference>
<dbReference type="InterPro" id="IPR000033">
    <property type="entry name" value="LDLR_classB_rpt"/>
</dbReference>
<feature type="disulfide bond" evidence="29">
    <location>
        <begin position="1224"/>
        <end position="1242"/>
    </location>
</feature>
<keyword evidence="20 32" id="KW-1133">Transmembrane helix</keyword>
<dbReference type="SUPFAM" id="SSF49265">
    <property type="entry name" value="Fibronectin type III"/>
    <property type="match status" value="2"/>
</dbReference>
<dbReference type="OrthoDB" id="443634at2759"/>
<evidence type="ECO:0000256" key="28">
    <source>
        <dbReference type="ARBA" id="ARBA00032450"/>
    </source>
</evidence>
<feature type="disulfide bond" evidence="29">
    <location>
        <begin position="1364"/>
        <end position="1376"/>
    </location>
</feature>
<dbReference type="GO" id="GO:0055038">
    <property type="term" value="C:recycling endosome membrane"/>
    <property type="evidence" value="ECO:0007669"/>
    <property type="project" value="UniProtKB-SubCell"/>
</dbReference>
<dbReference type="GO" id="GO:0031901">
    <property type="term" value="C:early endosome membrane"/>
    <property type="evidence" value="ECO:0007669"/>
    <property type="project" value="UniProtKB-SubCell"/>
</dbReference>
<feature type="repeat" description="LDL-receptor class B" evidence="30">
    <location>
        <begin position="897"/>
        <end position="942"/>
    </location>
</feature>
<keyword evidence="36" id="KW-1185">Reference proteome</keyword>
<dbReference type="SMART" id="SM00060">
    <property type="entry name" value="FN3"/>
    <property type="match status" value="4"/>
</dbReference>
<dbReference type="GO" id="GO:0032585">
    <property type="term" value="C:multivesicular body membrane"/>
    <property type="evidence" value="ECO:0007669"/>
    <property type="project" value="UniProtKB-SubCell"/>
</dbReference>
<feature type="disulfide bond" evidence="29">
    <location>
        <begin position="1263"/>
        <end position="1281"/>
    </location>
</feature>
<comment type="caution">
    <text evidence="35">The sequence shown here is derived from an EMBL/GenBank/DDBJ whole genome shotgun (WGS) entry which is preliminary data.</text>
</comment>
<gene>
    <name evidence="35" type="primary">SORL1</name>
    <name evidence="35" type="ORF">Bhyg_13819</name>
</gene>
<dbReference type="InterPro" id="IPR031777">
    <property type="entry name" value="Sortilin_C"/>
</dbReference>
<evidence type="ECO:0000256" key="5">
    <source>
        <dbReference type="ARBA" id="ARBA00004393"/>
    </source>
</evidence>
<dbReference type="FunFam" id="2.120.10.30:FF:000241">
    <property type="entry name" value="Low-density lipoprotein receptor-related protein 6"/>
    <property type="match status" value="1"/>
</dbReference>
<evidence type="ECO:0000256" key="15">
    <source>
        <dbReference type="ARBA" id="ARBA00022692"/>
    </source>
</evidence>
<evidence type="ECO:0000256" key="14">
    <source>
        <dbReference type="ARBA" id="ARBA00022583"/>
    </source>
</evidence>
<evidence type="ECO:0000256" key="13">
    <source>
        <dbReference type="ARBA" id="ARBA00022536"/>
    </source>
</evidence>
<feature type="repeat" description="LDL-receptor class B" evidence="30">
    <location>
        <begin position="943"/>
        <end position="987"/>
    </location>
</feature>
<organism evidence="35 36">
    <name type="scientific">Pseudolycoriella hygida</name>
    <dbReference type="NCBI Taxonomy" id="35572"/>
    <lineage>
        <taxon>Eukaryota</taxon>
        <taxon>Metazoa</taxon>
        <taxon>Ecdysozoa</taxon>
        <taxon>Arthropoda</taxon>
        <taxon>Hexapoda</taxon>
        <taxon>Insecta</taxon>
        <taxon>Pterygota</taxon>
        <taxon>Neoptera</taxon>
        <taxon>Endopterygota</taxon>
        <taxon>Diptera</taxon>
        <taxon>Nematocera</taxon>
        <taxon>Sciaroidea</taxon>
        <taxon>Sciaridae</taxon>
        <taxon>Pseudolycoriella</taxon>
    </lineage>
</organism>
<dbReference type="GO" id="GO:0005886">
    <property type="term" value="C:plasma membrane"/>
    <property type="evidence" value="ECO:0007669"/>
    <property type="project" value="UniProtKB-SubCell"/>
</dbReference>
<feature type="compositionally biased region" description="Basic and acidic residues" evidence="31">
    <location>
        <begin position="55"/>
        <end position="76"/>
    </location>
</feature>
<feature type="region of interest" description="Disordered" evidence="31">
    <location>
        <begin position="47"/>
        <end position="78"/>
    </location>
</feature>
<evidence type="ECO:0000256" key="7">
    <source>
        <dbReference type="ARBA" id="ARBA00004545"/>
    </source>
</evidence>
<name>A0A9Q0MQR0_9DIPT</name>
<feature type="signal peptide" evidence="33">
    <location>
        <begin position="1"/>
        <end position="20"/>
    </location>
</feature>
<dbReference type="Gene3D" id="2.60.40.10">
    <property type="entry name" value="Immunoglobulins"/>
    <property type="match status" value="3"/>
</dbReference>
<evidence type="ECO:0000256" key="4">
    <source>
        <dbReference type="ARBA" id="ARBA00004212"/>
    </source>
</evidence>
<dbReference type="PROSITE" id="PS01209">
    <property type="entry name" value="LDLRA_1"/>
    <property type="match status" value="5"/>
</dbReference>
<evidence type="ECO:0000256" key="33">
    <source>
        <dbReference type="SAM" id="SignalP"/>
    </source>
</evidence>
<keyword evidence="12" id="KW-1003">Cell membrane</keyword>
<accession>A0A9Q0MQR0</accession>
<feature type="disulfide bond" evidence="29">
    <location>
        <begin position="1091"/>
        <end position="1103"/>
    </location>
</feature>
<sequence>MARMICMFLVIFCMTVRTLQYENEQIGYKTLSVYNTDEDSTKKPAVFTANSFEEEVSHKRQKRDSGSSNEKDDTNKNIKTKINPLFDSHAQLMVHWLGEGTNVMICLAREPPLGPMEDPKLMPPPSPSSVYFSYDYGENFMDSTLAFNITINGTEHNSTLDQFMTHPIYNTIVFTDPRNKAIFTNSDYGKTIVRHMLDFTPSEISFYEQDPKTFLVLDKQDPERKLYFTTDFGETFTLLQTFVKSIVWSSGDGMPIHLYIERKEPSKTSTVVFMKASDLLKNQPQKYSLLIENVQDFHIKKDFMFATRKVQKNTQLHISYKRAPFIKADFQTELEIKGIHIADVEGKRIMVSAVHSEIVSHLYVSESNNDLTDIKFVPSLENVFSYVPDLTWKSSWLVQTSDEAFTDLYKVEGMRGIYIASKVYRANTGLLKLFGSIGPEHLGSMITFDHGATWKTIVAPTHDEEGQTINCTDCSLHLSQKFSQLYPVTRSVSIMSSKSAPGVIMATGVVGKSLKGHPCVFISRDAGQTWKQILKTYHFFNYGDHGGVLVAVKYFKSKGETNEILYTIDEGEEWHSHSFHVNDLKVYGLMTEPNTNTTIFTLFGSEPLEHKWLIIKIDLQNAFEYNCTEDDYKFWSPGSKTKDSLVPCQLGLLETYQRRAAHSKCHNGKNYERQVRSEVCSCNSWDFECDFGFSRLNSKSPCTRNRTMTSYDPYKIPESCKPGEFYNRTKGYRLIEGDVCIDGYQSQYLPQETPCPLGQANDFLIVAQRDKISRIEIPSGKKEILPVSGLKNVIAIEFDMKHNCVFWADILTDEIGRQCFNGNQSEEILLEIELASVEGMSYDWVSELLFFVDGTRLKIEALKTSAEIKDKAGMRKTIIDTKDLSKPRGIVVHPIEGYLFWTDWSQTKPSISRSNLDGSGIQVLFTRPKVVWPNGITIDYIAERVYWVDASKDYIGSCDLHGKAFKTILDHDSRVAHPFAVGVYKDLMYWDDWKMNSVFSADKDHGIMINVLADNMPSLMDLKVYAHSIQSGTNACAKSNNCSHICVGAPGKSFTCLCPDGMHMSPNGDCLCPGSTIAFANKTCPQMENTCSTGFFTCSNKLCVPSLFRCDGQNDCGDNSDETGCPTSKAPCPPHMFSCVSDGKCIPDYFLCDHDRDCSDGSDEITCKFDDCKASEFKCNNGRCINKKWLCDSEDDCRDLSDEQNCNKTNSTFPATCKPDEFRCANGMCIVNAWRCDQDQDCTDGTDEEECEKKECDPWMFNCGNGRCIYQTWKCDGDYDCTNKADEENCNTTTTTNVPNMPDLMSPTCHDWMFKCQNERCVPYWWKCDGINDCGDNSDELGCTNRNFNNETDESTTQIPIKECELFEFTCDSGQCISKRQLCDGVEDCSNGADEKYCPEDKLCGPNSFRCRSDGACLTMDKHCNGVTNCVDGSDEEDCVKPTEKSNTDEPECRIGFFMCDNTCLPESKRCNKKVDCYDGSDEENCKNDSQVFQVGYLFPYKRTLNSSSFLVFWYMQGNEGKTFEYLPSISKAGTNEWKNHTEWIENTEFRFTNLTAFTTYNITVYVRVKGSQHVDPPYLNINVTTAEGMPTEPLNVTVTQLNGSRVQVSWDQPKEVFGILKEYTVYYGIQSLNVSPVNSVKVSPVDRSIVLESNFEAHSTYNFWVRARNSKNESPPSLISRLTFDDVSSIDRLVGLRFNTTGSDSVVLKWNAITTAEGYLVQPVLPAPYPKLSSVRTTNTTVQLNNLVPGARYTMKVSAYQKNYYGRQSSILVVTIGKPLPEVPNPSLYHDDTSRRIRWTKPVTDLKNLTYGIYFGTTLDEMYEKPRATTQETSASLEGLLPCHSYLISVGIVGPKGPGPLSREPISLATTMNETSAPRLIKTNIDPLTNELIVIWQQSCPFADTFPGYLMNVTEVTFNTTSMVELKPSKSKNIFHKIHQIQEGSVLDISIAVANVSNPEWATRRVHAPPLPTPKQLHVWPEKNGTYVVYWKENEDGPAKKYTYELLIVPGMEINGTKPLLTIESKSPPILVNPEDLGGASAALKIFTLGVRLKSQHGYHSEIHEIEHIEIQPDAWLSTVLPTSTSVWLVIIPILVVISLVAVVVYLVQRHRRLANSFSRFANSHYDTKTGATRLGALDDDEHNQHHNAVEDDEPLVIA</sequence>
<evidence type="ECO:0000256" key="19">
    <source>
        <dbReference type="ARBA" id="ARBA00022824"/>
    </source>
</evidence>
<keyword evidence="13" id="KW-0245">EGF-like domain</keyword>
<dbReference type="PROSITE" id="PS51120">
    <property type="entry name" value="LDLRB"/>
    <property type="match status" value="2"/>
</dbReference>
<dbReference type="EMBL" id="WJQU01000004">
    <property type="protein sequence ID" value="KAJ6635234.1"/>
    <property type="molecule type" value="Genomic_DNA"/>
</dbReference>
<evidence type="ECO:0000256" key="1">
    <source>
        <dbReference type="ARBA" id="ARBA00004115"/>
    </source>
</evidence>
<evidence type="ECO:0000256" key="29">
    <source>
        <dbReference type="PROSITE-ProRule" id="PRU00124"/>
    </source>
</evidence>
<dbReference type="InterPro" id="IPR031778">
    <property type="entry name" value="Sortilin_N"/>
</dbReference>
<evidence type="ECO:0000259" key="34">
    <source>
        <dbReference type="PROSITE" id="PS50853"/>
    </source>
</evidence>
<dbReference type="SMART" id="SM00181">
    <property type="entry name" value="EGF"/>
    <property type="match status" value="3"/>
</dbReference>